<evidence type="ECO:0000313" key="3">
    <source>
        <dbReference type="Proteomes" id="UP000244906"/>
    </source>
</evidence>
<feature type="domain" description="H repeat-associated protein N-terminal" evidence="1">
    <location>
        <begin position="2"/>
        <end position="31"/>
    </location>
</feature>
<dbReference type="Pfam" id="PF13808">
    <property type="entry name" value="DDE_Tnp_1_assoc"/>
    <property type="match status" value="1"/>
</dbReference>
<dbReference type="PANTHER" id="PTHR30298:SF0">
    <property type="entry name" value="PROTEIN YBFL-RELATED"/>
    <property type="match status" value="1"/>
</dbReference>
<dbReference type="PANTHER" id="PTHR30298">
    <property type="entry name" value="H REPEAT-ASSOCIATED PREDICTED TRANSPOSASE"/>
    <property type="match status" value="1"/>
</dbReference>
<organism evidence="2 3">
    <name type="scientific">Pelagibaculum spongiae</name>
    <dbReference type="NCBI Taxonomy" id="2080658"/>
    <lineage>
        <taxon>Bacteria</taxon>
        <taxon>Pseudomonadati</taxon>
        <taxon>Pseudomonadota</taxon>
        <taxon>Gammaproteobacteria</taxon>
        <taxon>Oceanospirillales</taxon>
        <taxon>Pelagibaculum</taxon>
    </lineage>
</organism>
<name>A0A2V1H5H4_9GAMM</name>
<protein>
    <submittedName>
        <fullName evidence="2">ISAs1 family transposase</fullName>
    </submittedName>
</protein>
<reference evidence="2 3" key="1">
    <citation type="submission" date="2018-04" db="EMBL/GenBank/DDBJ databases">
        <title>Thalassorhabdus spongiae gen. nov., sp. nov., isolated from a marine sponge in South-West Iceland.</title>
        <authorList>
            <person name="Knobloch S."/>
            <person name="Daussin A."/>
            <person name="Johannsson R."/>
            <person name="Marteinsson V.T."/>
        </authorList>
    </citation>
    <scope>NUCLEOTIDE SEQUENCE [LARGE SCALE GENOMIC DNA]</scope>
    <source>
        <strain evidence="2 3">Hp12</strain>
    </source>
</reference>
<evidence type="ECO:0000313" key="2">
    <source>
        <dbReference type="EMBL" id="PVZ72508.1"/>
    </source>
</evidence>
<dbReference type="EMBL" id="QDDL01000001">
    <property type="protein sequence ID" value="PVZ72508.1"/>
    <property type="molecule type" value="Genomic_DNA"/>
</dbReference>
<dbReference type="InterPro" id="IPR051698">
    <property type="entry name" value="Transposase_11-like"/>
</dbReference>
<gene>
    <name evidence="2" type="ORF">DC094_05765</name>
</gene>
<proteinExistence type="predicted"/>
<dbReference type="OrthoDB" id="8001376at2"/>
<dbReference type="AlphaFoldDB" id="A0A2V1H5H4"/>
<keyword evidence="3" id="KW-1185">Reference proteome</keyword>
<dbReference type="InterPro" id="IPR047647">
    <property type="entry name" value="ISAs1_transpos"/>
</dbReference>
<dbReference type="Proteomes" id="UP000244906">
    <property type="component" value="Unassembled WGS sequence"/>
</dbReference>
<comment type="caution">
    <text evidence="2">The sequence shown here is derived from an EMBL/GenBank/DDBJ whole genome shotgun (WGS) entry which is preliminary data.</text>
</comment>
<dbReference type="InterPro" id="IPR032806">
    <property type="entry name" value="YbfD_N"/>
</dbReference>
<accession>A0A2V1H5H4</accession>
<dbReference type="NCBIfam" id="NF033564">
    <property type="entry name" value="transpos_ISAs1"/>
    <property type="match status" value="1"/>
</dbReference>
<evidence type="ECO:0000259" key="1">
    <source>
        <dbReference type="Pfam" id="PF13808"/>
    </source>
</evidence>
<sequence>MSDGVPSYDTLGRVFSRIRPKQFTQCFIEWVQSFIEQHNDVDEEKLSVIAFDGKTARRSHDRSNSKSAMHMMNVWCCASQLVLDRSEWASLNSIVRIDRIRTADDKTSYETHYYICSSN</sequence>